<dbReference type="InterPro" id="IPR001878">
    <property type="entry name" value="Znf_CCHC"/>
</dbReference>
<sequence>MINSLSDIAKKKLTKDYNGFVRYENKDVQVEDWVEFTTKSMPYVYNGSIYGYMSGIDLSCNHLTGRIPLEIGYLNHIHALNLSHNKLTGPIPSTFSNLKQIESLDLSYNNLSGRIPPQLIELNTLSVFSIAHNNLSGSTPDQKAQFGTFDKSSYEGNPFLCGAPLLINCTKIESPSVLINVSDYDRENNGLINMNVFYWSFVDKLKEEFQGDTKAKQIQVVNLRRKFEVLRMKETKTVKEFSDRVMKVVNQIRILGEELTEKRIVDKVLVSLPEKFEHKISSLEDSKDMTQMTLSELVNVLQVVEQRKAIRQEAEGAVEGAFIANESGKGQFKEDDEEKQFLDKSGKEKRDFQNDQQSSNYRSEKKPYPPCLHCGKMTHLATYCWFRPGVKCKSCKQFGHVEKVCKAKAKQYEKAQVAKNVDQKVEELFMAAVVESCSSTFLGSNSWLIDNGCTHHMTSNLAIFKTLDRSYFSMVRLGNGAIFKTLDRSYFSMVRLGNGEVVEVKGKGTVIVNTPTALRLAIKEKEVQILYCSSEDQLANFSTKPMPNKRFEEFRDQLDICSFVAKEEVVGTIPDMHATKATMLLFD</sequence>
<comment type="similarity">
    <text evidence="2">Belongs to the RLP family.</text>
</comment>
<dbReference type="PANTHER" id="PTHR48062:SF21">
    <property type="entry name" value="RECEPTOR-LIKE PROTEIN 12"/>
    <property type="match status" value="1"/>
</dbReference>
<dbReference type="Gene3D" id="4.10.60.10">
    <property type="entry name" value="Zinc finger, CCHC-type"/>
    <property type="match status" value="1"/>
</dbReference>
<dbReference type="Pfam" id="PF14223">
    <property type="entry name" value="Retrotran_gag_2"/>
    <property type="match status" value="1"/>
</dbReference>
<evidence type="ECO:0000256" key="10">
    <source>
        <dbReference type="SAM" id="MobiDB-lite"/>
    </source>
</evidence>
<evidence type="ECO:0000256" key="1">
    <source>
        <dbReference type="ARBA" id="ARBA00004167"/>
    </source>
</evidence>
<dbReference type="SUPFAM" id="SSF57756">
    <property type="entry name" value="Retrovirus zinc finger-like domains"/>
    <property type="match status" value="1"/>
</dbReference>
<evidence type="ECO:0000256" key="4">
    <source>
        <dbReference type="ARBA" id="ARBA00022692"/>
    </source>
</evidence>
<dbReference type="InterPro" id="IPR054722">
    <property type="entry name" value="PolX-like_BBD"/>
</dbReference>
<dbReference type="SMART" id="SM00343">
    <property type="entry name" value="ZnF_C2HC"/>
    <property type="match status" value="2"/>
</dbReference>
<feature type="domain" description="CCHC-type" evidence="11">
    <location>
        <begin position="370"/>
        <end position="386"/>
    </location>
</feature>
<feature type="compositionally biased region" description="Basic and acidic residues" evidence="10">
    <location>
        <begin position="339"/>
        <end position="353"/>
    </location>
</feature>
<keyword evidence="5" id="KW-0677">Repeat</keyword>
<name>A0AAV5M3K3_9ROSI</name>
<evidence type="ECO:0000313" key="13">
    <source>
        <dbReference type="Proteomes" id="UP001054252"/>
    </source>
</evidence>
<keyword evidence="6" id="KW-1133">Transmembrane helix</keyword>
<dbReference type="Pfam" id="PF22936">
    <property type="entry name" value="Pol_BBD"/>
    <property type="match status" value="1"/>
</dbReference>
<dbReference type="InterPro" id="IPR032675">
    <property type="entry name" value="LRR_dom_sf"/>
</dbReference>
<evidence type="ECO:0000256" key="8">
    <source>
        <dbReference type="ARBA" id="ARBA00023170"/>
    </source>
</evidence>
<dbReference type="EMBL" id="BPVZ01000180">
    <property type="protein sequence ID" value="GKV44345.1"/>
    <property type="molecule type" value="Genomic_DNA"/>
</dbReference>
<dbReference type="GO" id="GO:0003676">
    <property type="term" value="F:nucleic acid binding"/>
    <property type="evidence" value="ECO:0007669"/>
    <property type="project" value="InterPro"/>
</dbReference>
<feature type="domain" description="CCHC-type" evidence="11">
    <location>
        <begin position="391"/>
        <end position="407"/>
    </location>
</feature>
<comment type="subcellular location">
    <subcellularLocation>
        <location evidence="1">Membrane</location>
        <topology evidence="1">Single-pass membrane protein</topology>
    </subcellularLocation>
</comment>
<dbReference type="GO" id="GO:0016020">
    <property type="term" value="C:membrane"/>
    <property type="evidence" value="ECO:0007669"/>
    <property type="project" value="UniProtKB-SubCell"/>
</dbReference>
<keyword evidence="8" id="KW-0675">Receptor</keyword>
<keyword evidence="13" id="KW-1185">Reference proteome</keyword>
<dbReference type="InterPro" id="IPR036875">
    <property type="entry name" value="Znf_CCHC_sf"/>
</dbReference>
<gene>
    <name evidence="12" type="ORF">SLEP1_g51539</name>
</gene>
<evidence type="ECO:0000256" key="5">
    <source>
        <dbReference type="ARBA" id="ARBA00022737"/>
    </source>
</evidence>
<evidence type="ECO:0000256" key="3">
    <source>
        <dbReference type="ARBA" id="ARBA00022614"/>
    </source>
</evidence>
<comment type="caution">
    <text evidence="12">The sequence shown here is derived from an EMBL/GenBank/DDBJ whole genome shotgun (WGS) entry which is preliminary data.</text>
</comment>
<evidence type="ECO:0000256" key="6">
    <source>
        <dbReference type="ARBA" id="ARBA00022989"/>
    </source>
</evidence>
<accession>A0AAV5M3K3</accession>
<reference evidence="12 13" key="1">
    <citation type="journal article" date="2021" name="Commun. Biol.">
        <title>The genome of Shorea leprosula (Dipterocarpaceae) highlights the ecological relevance of drought in aseasonal tropical rainforests.</title>
        <authorList>
            <person name="Ng K.K.S."/>
            <person name="Kobayashi M.J."/>
            <person name="Fawcett J.A."/>
            <person name="Hatakeyama M."/>
            <person name="Paape T."/>
            <person name="Ng C.H."/>
            <person name="Ang C.C."/>
            <person name="Tnah L.H."/>
            <person name="Lee C.T."/>
            <person name="Nishiyama T."/>
            <person name="Sese J."/>
            <person name="O'Brien M.J."/>
            <person name="Copetti D."/>
            <person name="Mohd Noor M.I."/>
            <person name="Ong R.C."/>
            <person name="Putra M."/>
            <person name="Sireger I.Z."/>
            <person name="Indrioko S."/>
            <person name="Kosugi Y."/>
            <person name="Izuno A."/>
            <person name="Isagi Y."/>
            <person name="Lee S.L."/>
            <person name="Shimizu K.K."/>
        </authorList>
    </citation>
    <scope>NUCLEOTIDE SEQUENCE [LARGE SCALE GENOMIC DNA]</scope>
    <source>
        <strain evidence="12">214</strain>
    </source>
</reference>
<protein>
    <recommendedName>
        <fullName evidence="11">CCHC-type domain-containing protein</fullName>
    </recommendedName>
</protein>
<evidence type="ECO:0000259" key="11">
    <source>
        <dbReference type="SMART" id="SM00343"/>
    </source>
</evidence>
<evidence type="ECO:0000256" key="9">
    <source>
        <dbReference type="ARBA" id="ARBA00023180"/>
    </source>
</evidence>
<keyword evidence="4" id="KW-0812">Transmembrane</keyword>
<dbReference type="Proteomes" id="UP001054252">
    <property type="component" value="Unassembled WGS sequence"/>
</dbReference>
<dbReference type="FunFam" id="3.80.10.10:FF:000111">
    <property type="entry name" value="LRR receptor-like serine/threonine-protein kinase ERECTA"/>
    <property type="match status" value="1"/>
</dbReference>
<dbReference type="AlphaFoldDB" id="A0AAV5M3K3"/>
<dbReference type="GO" id="GO:0008270">
    <property type="term" value="F:zinc ion binding"/>
    <property type="evidence" value="ECO:0007669"/>
    <property type="project" value="InterPro"/>
</dbReference>
<organism evidence="12 13">
    <name type="scientific">Rubroshorea leprosula</name>
    <dbReference type="NCBI Taxonomy" id="152421"/>
    <lineage>
        <taxon>Eukaryota</taxon>
        <taxon>Viridiplantae</taxon>
        <taxon>Streptophyta</taxon>
        <taxon>Embryophyta</taxon>
        <taxon>Tracheophyta</taxon>
        <taxon>Spermatophyta</taxon>
        <taxon>Magnoliopsida</taxon>
        <taxon>eudicotyledons</taxon>
        <taxon>Gunneridae</taxon>
        <taxon>Pentapetalae</taxon>
        <taxon>rosids</taxon>
        <taxon>malvids</taxon>
        <taxon>Malvales</taxon>
        <taxon>Dipterocarpaceae</taxon>
        <taxon>Rubroshorea</taxon>
    </lineage>
</organism>
<evidence type="ECO:0000256" key="7">
    <source>
        <dbReference type="ARBA" id="ARBA00023136"/>
    </source>
</evidence>
<dbReference type="Pfam" id="PF13855">
    <property type="entry name" value="LRR_8"/>
    <property type="match status" value="1"/>
</dbReference>
<proteinExistence type="inferred from homology"/>
<keyword evidence="7" id="KW-0472">Membrane</keyword>
<feature type="region of interest" description="Disordered" evidence="10">
    <location>
        <begin position="328"/>
        <end position="365"/>
    </location>
</feature>
<dbReference type="InterPro" id="IPR001611">
    <property type="entry name" value="Leu-rich_rpt"/>
</dbReference>
<dbReference type="PANTHER" id="PTHR48062">
    <property type="entry name" value="RECEPTOR-LIKE PROTEIN 14"/>
    <property type="match status" value="1"/>
</dbReference>
<dbReference type="InterPro" id="IPR051502">
    <property type="entry name" value="RLP_Defense_Trigger"/>
</dbReference>
<keyword evidence="3" id="KW-0433">Leucine-rich repeat</keyword>
<dbReference type="SUPFAM" id="SSF52058">
    <property type="entry name" value="L domain-like"/>
    <property type="match status" value="1"/>
</dbReference>
<evidence type="ECO:0000256" key="2">
    <source>
        <dbReference type="ARBA" id="ARBA00009592"/>
    </source>
</evidence>
<dbReference type="Gene3D" id="3.80.10.10">
    <property type="entry name" value="Ribonuclease Inhibitor"/>
    <property type="match status" value="1"/>
</dbReference>
<evidence type="ECO:0000313" key="12">
    <source>
        <dbReference type="EMBL" id="GKV44345.1"/>
    </source>
</evidence>
<keyword evidence="9" id="KW-0325">Glycoprotein</keyword>